<evidence type="ECO:0000256" key="2">
    <source>
        <dbReference type="ARBA" id="ARBA00022692"/>
    </source>
</evidence>
<dbReference type="InterPro" id="IPR001807">
    <property type="entry name" value="ClC"/>
</dbReference>
<evidence type="ECO:0000256" key="5">
    <source>
        <dbReference type="SAM" id="Phobius"/>
    </source>
</evidence>
<feature type="transmembrane region" description="Helical" evidence="5">
    <location>
        <begin position="7"/>
        <end position="30"/>
    </location>
</feature>
<feature type="transmembrane region" description="Helical" evidence="5">
    <location>
        <begin position="371"/>
        <end position="397"/>
    </location>
</feature>
<dbReference type="SUPFAM" id="SSF81340">
    <property type="entry name" value="Clc chloride channel"/>
    <property type="match status" value="1"/>
</dbReference>
<feature type="transmembrane region" description="Helical" evidence="5">
    <location>
        <begin position="262"/>
        <end position="282"/>
    </location>
</feature>
<evidence type="ECO:0000256" key="3">
    <source>
        <dbReference type="ARBA" id="ARBA00022989"/>
    </source>
</evidence>
<comment type="subcellular location">
    <subcellularLocation>
        <location evidence="1">Membrane</location>
        <topology evidence="1">Multi-pass membrane protein</topology>
    </subcellularLocation>
</comment>
<dbReference type="CDD" id="cd00400">
    <property type="entry name" value="Voltage_gated_ClC"/>
    <property type="match status" value="1"/>
</dbReference>
<dbReference type="PANTHER" id="PTHR43427:SF12">
    <property type="entry name" value="CHLORIDE TRANSPORTER"/>
    <property type="match status" value="1"/>
</dbReference>
<keyword evidence="4 5" id="KW-0472">Membrane</keyword>
<dbReference type="Pfam" id="PF00654">
    <property type="entry name" value="Voltage_CLC"/>
    <property type="match status" value="1"/>
</dbReference>
<gene>
    <name evidence="6" type="ORF">BMT55_01055</name>
</gene>
<evidence type="ECO:0008006" key="8">
    <source>
        <dbReference type="Google" id="ProtNLM"/>
    </source>
</evidence>
<dbReference type="PANTHER" id="PTHR43427">
    <property type="entry name" value="CHLORIDE CHANNEL PROTEIN CLC-E"/>
    <property type="match status" value="1"/>
</dbReference>
<dbReference type="EMBL" id="MPDH01000001">
    <property type="protein sequence ID" value="PNP94968.1"/>
    <property type="molecule type" value="Genomic_DNA"/>
</dbReference>
<feature type="transmembrane region" description="Helical" evidence="5">
    <location>
        <begin position="226"/>
        <end position="250"/>
    </location>
</feature>
<keyword evidence="7" id="KW-1185">Reference proteome</keyword>
<evidence type="ECO:0000313" key="7">
    <source>
        <dbReference type="Proteomes" id="UP000236500"/>
    </source>
</evidence>
<feature type="transmembrane region" description="Helical" evidence="5">
    <location>
        <begin position="50"/>
        <end position="66"/>
    </location>
</feature>
<feature type="transmembrane region" description="Helical" evidence="5">
    <location>
        <begin position="332"/>
        <end position="359"/>
    </location>
</feature>
<keyword evidence="3 5" id="KW-1133">Transmembrane helix</keyword>
<evidence type="ECO:0000256" key="1">
    <source>
        <dbReference type="ARBA" id="ARBA00004141"/>
    </source>
</evidence>
<reference evidence="6 7" key="1">
    <citation type="submission" date="2016-11" db="EMBL/GenBank/DDBJ databases">
        <title>Whole Genome Sequence of Listeria newyorkensis.</title>
        <authorList>
            <person name="Frink S."/>
            <person name="Morales C."/>
            <person name="Kiang D."/>
        </authorList>
    </citation>
    <scope>NUCLEOTIDE SEQUENCE [LARGE SCALE GENOMIC DNA]</scope>
    <source>
        <strain evidence="6 7">F1604011-044</strain>
    </source>
</reference>
<feature type="transmembrane region" description="Helical" evidence="5">
    <location>
        <begin position="101"/>
        <end position="132"/>
    </location>
</feature>
<comment type="caution">
    <text evidence="6">The sequence shown here is derived from an EMBL/GenBank/DDBJ whole genome shotgun (WGS) entry which is preliminary data.</text>
</comment>
<dbReference type="Proteomes" id="UP000236500">
    <property type="component" value="Unassembled WGS sequence"/>
</dbReference>
<protein>
    <recommendedName>
        <fullName evidence="8">Chloride channel protein</fullName>
    </recommendedName>
</protein>
<evidence type="ECO:0000256" key="4">
    <source>
        <dbReference type="ARBA" id="ARBA00023136"/>
    </source>
</evidence>
<sequence length="409" mass="44758">MKFRLQLVLTLYGVILGTLVAVIAFLFLRLTNFLIYLVWDAGASLFGNPVFWPILICTLGGIFVGLSRKHIGPYPREMDEVMGEFHANGRVSYQGKIWRNLVAALIVLMFGASLGPEAALVSICAGLVTWVGDKLHFTYQQRDALIEFGIGALLSIIFSSPLFGVASTQERESAPPVNKKLHIQKIVIYFFSVSAGFLVFYYLLQLNDGPSPFANLGSATVSWPELLLLIPLLLAGKYFGKIYGLFEMVIAFATRKIQAKPVILAVSGGLILGILATLLPYMLYSGEHGVGEISNEYDTMSIYLLLTIGFAKLFVTKICLGTGWRGGHIFPIIFASIAVGFALTKILPVDPIFIVAIFATASCSVILKKPLAAAFLLALFFPIQLWPFIIVAAYLAVYKPKSKNRVSAV</sequence>
<proteinExistence type="predicted"/>
<evidence type="ECO:0000313" key="6">
    <source>
        <dbReference type="EMBL" id="PNP94968.1"/>
    </source>
</evidence>
<feature type="transmembrane region" description="Helical" evidence="5">
    <location>
        <begin position="302"/>
        <end position="320"/>
    </location>
</feature>
<feature type="transmembrane region" description="Helical" evidence="5">
    <location>
        <begin position="144"/>
        <end position="165"/>
    </location>
</feature>
<accession>A0ABX4XRN1</accession>
<feature type="transmembrane region" description="Helical" evidence="5">
    <location>
        <begin position="186"/>
        <end position="206"/>
    </location>
</feature>
<keyword evidence="2 5" id="KW-0812">Transmembrane</keyword>
<dbReference type="RefSeq" id="WP_036090963.1">
    <property type="nucleotide sequence ID" value="NZ_CP113980.1"/>
</dbReference>
<dbReference type="InterPro" id="IPR014743">
    <property type="entry name" value="Cl-channel_core"/>
</dbReference>
<dbReference type="Gene3D" id="1.10.3080.10">
    <property type="entry name" value="Clc chloride channel"/>
    <property type="match status" value="1"/>
</dbReference>
<dbReference type="InterPro" id="IPR050368">
    <property type="entry name" value="ClC-type_chloride_channel"/>
</dbReference>
<organism evidence="6 7">
    <name type="scientific">Listeria newyorkensis</name>
    <dbReference type="NCBI Taxonomy" id="1497681"/>
    <lineage>
        <taxon>Bacteria</taxon>
        <taxon>Bacillati</taxon>
        <taxon>Bacillota</taxon>
        <taxon>Bacilli</taxon>
        <taxon>Bacillales</taxon>
        <taxon>Listeriaceae</taxon>
        <taxon>Listeria</taxon>
    </lineage>
</organism>
<name>A0ABX4XRN1_9LIST</name>